<name>A0A8J3VC55_9ACTN</name>
<dbReference type="AlphaFoldDB" id="A0A8J3VC55"/>
<proteinExistence type="predicted"/>
<dbReference type="Proteomes" id="UP000605992">
    <property type="component" value="Unassembled WGS sequence"/>
</dbReference>
<evidence type="ECO:0000313" key="3">
    <source>
        <dbReference type="Proteomes" id="UP000605992"/>
    </source>
</evidence>
<dbReference type="InterPro" id="IPR052750">
    <property type="entry name" value="GH18_Chitinase"/>
</dbReference>
<keyword evidence="3" id="KW-1185">Reference proteome</keyword>
<evidence type="ECO:0008006" key="4">
    <source>
        <dbReference type="Google" id="ProtNLM"/>
    </source>
</evidence>
<dbReference type="PANTHER" id="PTHR42976:SF1">
    <property type="entry name" value="GH18 DOMAIN-CONTAINING PROTEIN-RELATED"/>
    <property type="match status" value="1"/>
</dbReference>
<evidence type="ECO:0000256" key="1">
    <source>
        <dbReference type="SAM" id="MobiDB-lite"/>
    </source>
</evidence>
<dbReference type="PANTHER" id="PTHR42976">
    <property type="entry name" value="BIFUNCTIONAL CHITINASE/LYSOZYME-RELATED"/>
    <property type="match status" value="1"/>
</dbReference>
<organism evidence="2 3">
    <name type="scientific">Planotetraspora thailandica</name>
    <dbReference type="NCBI Taxonomy" id="487172"/>
    <lineage>
        <taxon>Bacteria</taxon>
        <taxon>Bacillati</taxon>
        <taxon>Actinomycetota</taxon>
        <taxon>Actinomycetes</taxon>
        <taxon>Streptosporangiales</taxon>
        <taxon>Streptosporangiaceae</taxon>
        <taxon>Planotetraspora</taxon>
    </lineage>
</organism>
<evidence type="ECO:0000313" key="2">
    <source>
        <dbReference type="EMBL" id="GII54510.1"/>
    </source>
</evidence>
<reference evidence="2" key="1">
    <citation type="submission" date="2021-01" db="EMBL/GenBank/DDBJ databases">
        <title>Whole genome shotgun sequence of Planotetraspora thailandica NBRC 104271.</title>
        <authorList>
            <person name="Komaki H."/>
            <person name="Tamura T."/>
        </authorList>
    </citation>
    <scope>NUCLEOTIDE SEQUENCE</scope>
    <source>
        <strain evidence="2">NBRC 104271</strain>
    </source>
</reference>
<dbReference type="Gene3D" id="3.20.20.80">
    <property type="entry name" value="Glycosidases"/>
    <property type="match status" value="1"/>
</dbReference>
<dbReference type="RefSeq" id="WP_203944733.1">
    <property type="nucleotide sequence ID" value="NZ_BOOR01000018.1"/>
</dbReference>
<accession>A0A8J3VC55</accession>
<sequence length="367" mass="38262">MDSARHNREAGTPPRSVVLLAGTVLVIATGFALWLLPAQTRADWGSPSSPPTRSLAAAHPTPEPGTAKPSQPAPDPVATRRPPPPVSPARVRVARPSGYMGFADVARNPRFDLSAGARNTGVLWYTIGHLTAGPDGCSPTWDGTARRGDMVAERLGELRAQGGDAALSFGGPSGPELSATCEDPARLLAAYREVLDAFQPASIDFEVNDSSDTAAVERRAAAIALLQDEAGTAGRPLGVTFTLPVAEDGLDPDDVTMLRAAHDAGAEIDTVNLLMRFVPGSPDNLRRLSIGARSAHTQLAEALGVGGRPLWHRIGLTPILASADDLGLSEAQRLAAFRAKTDLAWLSARGASPADAVIHVLNTSDGS</sequence>
<comment type="caution">
    <text evidence="2">The sequence shown here is derived from an EMBL/GenBank/DDBJ whole genome shotgun (WGS) entry which is preliminary data.</text>
</comment>
<protein>
    <recommendedName>
        <fullName evidence="4">Chitinase</fullName>
    </recommendedName>
</protein>
<gene>
    <name evidence="2" type="ORF">Pth03_28990</name>
</gene>
<feature type="region of interest" description="Disordered" evidence="1">
    <location>
        <begin position="42"/>
        <end position="91"/>
    </location>
</feature>
<dbReference type="EMBL" id="BOOR01000018">
    <property type="protein sequence ID" value="GII54510.1"/>
    <property type="molecule type" value="Genomic_DNA"/>
</dbReference>
<feature type="compositionally biased region" description="Pro residues" evidence="1">
    <location>
        <begin position="71"/>
        <end position="87"/>
    </location>
</feature>